<comment type="caution">
    <text evidence="3">The sequence shown here is derived from an EMBL/GenBank/DDBJ whole genome shotgun (WGS) entry which is preliminary data.</text>
</comment>
<dbReference type="EMBL" id="QBIU01000001">
    <property type="protein sequence ID" value="MWV68602.1"/>
    <property type="molecule type" value="Genomic_DNA"/>
</dbReference>
<feature type="chain" id="PRO_5036329029" description="Outer membrane protein beta-barrel domain-containing protein" evidence="1">
    <location>
        <begin position="20"/>
        <end position="273"/>
    </location>
</feature>
<accession>A0A347VR11</accession>
<keyword evidence="1" id="KW-0732">Signal</keyword>
<dbReference type="EMBL" id="JRMP02000001">
    <property type="protein sequence ID" value="TLD95866.1"/>
    <property type="molecule type" value="Genomic_DNA"/>
</dbReference>
<evidence type="ECO:0000256" key="1">
    <source>
        <dbReference type="SAM" id="SignalP"/>
    </source>
</evidence>
<evidence type="ECO:0000313" key="5">
    <source>
        <dbReference type="Proteomes" id="UP000477070"/>
    </source>
</evidence>
<reference evidence="3 4" key="1">
    <citation type="journal article" date="2014" name="Genome Announc.">
        <title>Draft genome sequences of eight enterohepatic helicobacter species isolated from both laboratory and wild rodents.</title>
        <authorList>
            <person name="Sheh A."/>
            <person name="Shen Z."/>
            <person name="Fox J.G."/>
        </authorList>
    </citation>
    <scope>NUCLEOTIDE SEQUENCE [LARGE SCALE GENOMIC DNA]</scope>
    <source>
        <strain evidence="3 4">MIT 97-6194</strain>
    </source>
</reference>
<gene>
    <name evidence="2" type="ORF">DCO61_00780</name>
    <name evidence="3" type="ORF">LS64_000420</name>
</gene>
<dbReference type="Proteomes" id="UP000477070">
    <property type="component" value="Unassembled WGS sequence"/>
</dbReference>
<evidence type="ECO:0008006" key="6">
    <source>
        <dbReference type="Google" id="ProtNLM"/>
    </source>
</evidence>
<dbReference type="STRING" id="1548018.LS64_03390"/>
<name>A0A347VR11_9HELI</name>
<organism evidence="3 4">
    <name type="scientific">Helicobacter saguini</name>
    <dbReference type="NCBI Taxonomy" id="1548018"/>
    <lineage>
        <taxon>Bacteria</taxon>
        <taxon>Pseudomonadati</taxon>
        <taxon>Campylobacterota</taxon>
        <taxon>Epsilonproteobacteria</taxon>
        <taxon>Campylobacterales</taxon>
        <taxon>Helicobacteraceae</taxon>
        <taxon>Helicobacter</taxon>
    </lineage>
</organism>
<evidence type="ECO:0000313" key="3">
    <source>
        <dbReference type="EMBL" id="TLD95866.1"/>
    </source>
</evidence>
<reference evidence="2 5" key="4">
    <citation type="submission" date="2019-12" db="EMBL/GenBank/DDBJ databases">
        <title>Multi-Generational Helicobacter saguini Isolates.</title>
        <authorList>
            <person name="Mannion A."/>
            <person name="Shen Z."/>
            <person name="Fox J.G."/>
        </authorList>
    </citation>
    <scope>NUCLEOTIDE SEQUENCE [LARGE SCALE GENOMIC DNA]</scope>
    <source>
        <strain evidence="2">16-048</strain>
        <strain evidence="5">16-048 (F4)</strain>
    </source>
</reference>
<dbReference type="RefSeq" id="WP_034570623.1">
    <property type="nucleotide sequence ID" value="NZ_JRMP02000001.1"/>
</dbReference>
<dbReference type="Proteomes" id="UP000029714">
    <property type="component" value="Unassembled WGS sequence"/>
</dbReference>
<dbReference type="AlphaFoldDB" id="A0A347VR11"/>
<evidence type="ECO:0000313" key="4">
    <source>
        <dbReference type="Proteomes" id="UP000029714"/>
    </source>
</evidence>
<dbReference type="OrthoDB" id="5329585at2"/>
<reference evidence="3 4" key="2">
    <citation type="journal article" date="2016" name="Infect. Immun.">
        <title>Helicobacter saguini, a Novel Helicobacter Isolated from Cotton-Top Tamarins with Ulcerative Colitis, Has Proinflammatory Properties and Induces Typhlocolitis and Dysplasia in Gnotobiotic IL-10-/- Mice.</title>
        <authorList>
            <person name="Shen Z."/>
            <person name="Mannion A."/>
            <person name="Whary M.T."/>
            <person name="Muthupalani S."/>
            <person name="Sheh A."/>
            <person name="Feng Y."/>
            <person name="Gong G."/>
            <person name="Vandamme P."/>
            <person name="Holcombe H.R."/>
            <person name="Paster B.J."/>
            <person name="Fox J.G."/>
        </authorList>
    </citation>
    <scope>NUCLEOTIDE SEQUENCE [LARGE SCALE GENOMIC DNA]</scope>
    <source>
        <strain evidence="3 4">MIT 97-6194</strain>
    </source>
</reference>
<protein>
    <recommendedName>
        <fullName evidence="6">Outer membrane protein beta-barrel domain-containing protein</fullName>
    </recommendedName>
</protein>
<proteinExistence type="predicted"/>
<evidence type="ECO:0000313" key="2">
    <source>
        <dbReference type="EMBL" id="MWV68602.1"/>
    </source>
</evidence>
<keyword evidence="4" id="KW-1185">Reference proteome</keyword>
<reference evidence="3" key="3">
    <citation type="submission" date="2018-04" db="EMBL/GenBank/DDBJ databases">
        <authorList>
            <person name="Sheh A."/>
            <person name="Shen Z."/>
            <person name="Mannion A.J."/>
            <person name="Fox J.G."/>
        </authorList>
    </citation>
    <scope>NUCLEOTIDE SEQUENCE</scope>
    <source>
        <strain evidence="3">MIT 97-6194</strain>
    </source>
</reference>
<feature type="signal peptide" evidence="1">
    <location>
        <begin position="1"/>
        <end position="19"/>
    </location>
</feature>
<sequence>MKKLILVMLSLFAAFQGLKADASDRFAVFTLGAGVMGVYNDAKVTENIPVDYTQSPNYVPYQPWHDLNSTSNPVNKMCKSGTCDISQFGGGFLLEAGVKLRFTKIVEFDLWGDFGFAFMGNGLLPNSVTLKNWSYDYKYTDGSFASVEAYMMRFALNATATLRLGRFGIIGGLGGVYQSVVYHAKLRNSSYFSSENDTQDRGEGIMYSYPLHFIAGISYAVGPNLGNGEIILRFSMPFVDAVDSKSGNNGYVDYDETYTTRPYMINLVFRRYF</sequence>